<comment type="caution">
    <text evidence="1">The sequence shown here is derived from an EMBL/GenBank/DDBJ whole genome shotgun (WGS) entry which is preliminary data.</text>
</comment>
<sequence>MKTLLLVAFVGCLAAVSAAPDKKVKWCVKSAQELQKCLALKAKAPAFDCLEKQNTLECIIAIKAGEADAITLDGGDIYTAGLNNYDLHPIIAEDYGSSSDTCYYAVAVVKKDTGFGIRDLQGKKTCHTGLGKSAGWNIPIGTLLSMNLLEWSGIEDKPVEEAVANYFQASCAPGATAGSKLCQLCKGDCSRSHKEPYYDYDGAFQCLAEDAGQVAFVKHLTVPAAEKGKYELLCKDNSRASIDSYKTCHLARVPAHAVVTRKDEQLAELIWTSLTSVQDFELFSSAGYSGKNLMFKDSTVRLVKVPPHTDSFLYLGAEYMSIVSSLKREQTPAATSSAIKWCAVGHFETGKCDAWSISAVTDDGTDIECQSAPTVDECLKKIMRKEADAMAVDGGQVYTAGKCGLVPAMVEQYDQAASSYYAVAVVKKGSGVTWETLKGKKSCHTGVSRTAGWNMPMGHIHKQTHDCDFTKFFSSGCAPGSEPTSPFCTQCAGSGKAVGDEFKCKASAEEQYYGYAGAFRCLVEGAGDVAFIKHTIVPENSDGNGPSWASAVHSADYELICPGKGPVAISDYASCNLGAVPAHAVVTRPTIHSKVVRVLQDQQSKFGSGGSDPSFELFKSDSGKNLLFKDSTKCLQEVQEGTSYDQFLGAEYMTAMNSLRQCSSNTPVLEQTPASNAIKWCAVGELETAKCDAWSIRATDIECQSAPTVEDCLKRIMHNEADAMAVDGGQVYTAGKCGLVPVMVEQYDQAASSYYAVAVVKTGSGVTWETLKGKKSCHTGVGKTAGWNMPMGHIHNQTQDCDFTKFFSSGCAPGSEPTSPFCTQCVGNGNGNGKCNASADEQYYGYAGAFRCLVEDAGDVAFIKHTTVGDNTDGNGASWATTLSSADYELICPGKGPVPISDYASCNLGAVPAHAVVTRPTIHSMVVSILQNQQSKFGLHGSDPSFKLFESGPGKNLLFKDSTKCLQEVQNYYQNRPAMATNAPRVQTSSGPRPVGPTHVYPHGSQMMMISQQQLSFAGSPQGYFIPPGQYRAPYMPPTQQYPVNSGTAGFYPGTSPAEYPTYAGAYYPAQPQYSPSVQPAPVMINPAQQQQQAPPPQPSPAQAQGPPKRERIPVVCHNKRIRIRDPNQGGRDITEEIMSGGRSTTTPTPPQASIADSSLAQTNGEVTQPVTTVRRDENVEPPASPETPPLPPAANTEPVVEAKQETDNQMTPPAELATQSVAPAAATEVPTPLIKDQQSSSPLPSAAPSTTPPAETVNKVDPKVGDTVDAPVAPPASFAAQEAPVKMEEPQAAPAPAEKAPEEEEKKAKEVKKLEKEEQVASVKSEPAAEVAATATPVIAAKEETATKTITEVSQPPPAAEEPAAPPTHSAAPSSAPEPEAAPAETTELLSNGLPQDAEELPEDMTFSDTTPLDKPDASQSQESTPVAKTAMPAQEAAEEKEEDEEEVEKKEEEKEKSEEAPPNPVSCPTEESTTMQAATSVPKKKKNIKELNKRDAIGDLLDAFTEEQGTKPTSEPSSTQADPVPVAPAEPPAEPPAEVADETWEEKEDKQNAEPDRPKATPEPTGQKYQYKGEQWKPIDPEEKKRYDREFLLGCQFIGASMHKPEGLPIINDVVLDKANKTPLRPADPARLMNVGPDFTPSYLGNLGSRSVGGPRGPPPGPRRSQQGQRKEPRKIISSMSLSDDVQLNKAEKAWKPKAKKPTRGRADEPEEEDPEQAKTQELFKRLRSILNKLTPQKFQELMKQVTELAIDTEERLKGAIDLIFEKAISEPNFSVAYANMCRCLMGLKVPTSDKPGNHVNFRKLLLNRCQKEFEKDQDDDEIFDKKQKELEAAKDGEEQERLRVELQEARDQARRRSLGNIKFIGELFKLKMLTEPIMHDCVVKLLKNHDEESLECLCRLLSTIGKDLDFEKAKPRMDQYFNQMDKIIKERKTSSRIRFMLQDVLDLRKNNWVPRRGDQGPKTIDQIHKEAEMEEHREQIKVQQLMSKKDGGGGGGGGGGGRMGGSMGGRGPHTPGGGRTSQPQDEGWNTVPISKNRPIDTTRLSKITKPGALDFNNQLLAPGGKGMWGSWGKGSSGGTGAKPASGEQDSGRPATSTLNRFSALQQSGSLLSTADSDRRVPQRSSSSRERGGDRDRGDRDRDRFDRFDRSEGREGRDDRSSQNQITKRSFSRESQGGDGRASTEPVRRVASMTDNRDRGSRDRGSRDRGSRDRGSRDRGSRDRGSRDRVPSKDLPVKRESAPTPPPSLPKPTLTEEEVEKKSNAIIEEYLHINDLKEALQCVAELNSASLLYVFVRNAVESTLERSTIAREHVGLLLHQLVKAGTLPTQQYYKGLEETLEAAEDIAIDIPHIWLYLAELITPMIHEGGIPMGPLFREISKPLVPLGKAGMLLVQILKLLCKGMTPKKVGAMWTEARLNWSDFLPEDEDVNKFVSHQKVEFTTGEEMESKEVGKKVFTGEEISKQLDRLMQDKANNQRIRDWVEANLEEQQTASNQFVRALMTSVCQSAIICDTPYRVDARQINLRASLLQRYLCDEQKELQALYALQALMVHMEQPANLLRMFFDALYDEDVIKEEAFYKWESSKDPAEQTGKGVALKSVTAFFTWLREAEEESDKE</sequence>
<proteinExistence type="predicted"/>
<evidence type="ECO:0000313" key="1">
    <source>
        <dbReference type="EMBL" id="KAG8014166.1"/>
    </source>
</evidence>
<reference evidence="1" key="1">
    <citation type="submission" date="2020-04" db="EMBL/GenBank/DDBJ databases">
        <title>A chromosome-scale assembly and high-density genetic map of the yellow drum (Nibea albiflora) genome.</title>
        <authorList>
            <person name="Xu D."/>
            <person name="Zhang W."/>
            <person name="Chen R."/>
            <person name="Tan P."/>
            <person name="Wang L."/>
            <person name="Song H."/>
            <person name="Tian L."/>
            <person name="Zhu Q."/>
            <person name="Wang B."/>
        </authorList>
    </citation>
    <scope>NUCLEOTIDE SEQUENCE</scope>
    <source>
        <strain evidence="1">ZJHYS-2018</strain>
    </source>
</reference>
<gene>
    <name evidence="1" type="primary">EIF4G1.3</name>
    <name evidence="1" type="ORF">GBF38_016496</name>
</gene>
<dbReference type="Proteomes" id="UP000805704">
    <property type="component" value="Chromosome 10"/>
</dbReference>
<evidence type="ECO:0000313" key="2">
    <source>
        <dbReference type="Proteomes" id="UP000805704"/>
    </source>
</evidence>
<name>A0ACB7FM15_NIBAL</name>
<keyword evidence="1" id="KW-0396">Initiation factor</keyword>
<accession>A0ACB7FM15</accession>
<dbReference type="EMBL" id="CM024798">
    <property type="protein sequence ID" value="KAG8014166.1"/>
    <property type="molecule type" value="Genomic_DNA"/>
</dbReference>
<keyword evidence="2" id="KW-1185">Reference proteome</keyword>
<organism evidence="1 2">
    <name type="scientific">Nibea albiflora</name>
    <name type="common">Yellow drum</name>
    <name type="synonym">Corvina albiflora</name>
    <dbReference type="NCBI Taxonomy" id="240163"/>
    <lineage>
        <taxon>Eukaryota</taxon>
        <taxon>Metazoa</taxon>
        <taxon>Chordata</taxon>
        <taxon>Craniata</taxon>
        <taxon>Vertebrata</taxon>
        <taxon>Euteleostomi</taxon>
        <taxon>Actinopterygii</taxon>
        <taxon>Neopterygii</taxon>
        <taxon>Teleostei</taxon>
        <taxon>Neoteleostei</taxon>
        <taxon>Acanthomorphata</taxon>
        <taxon>Eupercaria</taxon>
        <taxon>Sciaenidae</taxon>
        <taxon>Nibea</taxon>
    </lineage>
</organism>
<keyword evidence="1" id="KW-0648">Protein biosynthesis</keyword>
<protein>
    <submittedName>
        <fullName evidence="1">Eukaryotic translation initiation factor 4 gamma 1</fullName>
    </submittedName>
</protein>